<comment type="catalytic activity">
    <reaction evidence="1">
        <text>(7,8-dihydropterin-6-yl)methyl diphosphate + 4-aminobenzoate = 7,8-dihydropteroate + diphosphate</text>
        <dbReference type="Rhea" id="RHEA:19949"/>
        <dbReference type="ChEBI" id="CHEBI:17836"/>
        <dbReference type="ChEBI" id="CHEBI:17839"/>
        <dbReference type="ChEBI" id="CHEBI:33019"/>
        <dbReference type="ChEBI" id="CHEBI:72950"/>
        <dbReference type="EC" id="2.5.1.15"/>
    </reaction>
</comment>
<reference evidence="10" key="1">
    <citation type="submission" date="2022-06" db="EMBL/GenBank/DDBJ databases">
        <title>Helicobacter colisuis sp. nov.</title>
        <authorList>
            <person name="Papic B."/>
            <person name="Gruntar I."/>
        </authorList>
    </citation>
    <scope>NUCLEOTIDE SEQUENCE</scope>
    <source>
        <strain evidence="10">11154-15</strain>
    </source>
</reference>
<evidence type="ECO:0000256" key="1">
    <source>
        <dbReference type="ARBA" id="ARBA00000012"/>
    </source>
</evidence>
<evidence type="ECO:0000256" key="2">
    <source>
        <dbReference type="ARBA" id="ARBA00001946"/>
    </source>
</evidence>
<organism evidence="10 11">
    <name type="scientific">Helicobacter colisuis</name>
    <dbReference type="NCBI Taxonomy" id="2949739"/>
    <lineage>
        <taxon>Bacteria</taxon>
        <taxon>Pseudomonadati</taxon>
        <taxon>Campylobacterota</taxon>
        <taxon>Epsilonproteobacteria</taxon>
        <taxon>Campylobacterales</taxon>
        <taxon>Helicobacteraceae</taxon>
        <taxon>Helicobacter</taxon>
    </lineage>
</organism>
<comment type="cofactor">
    <cofactor evidence="2">
        <name>Mg(2+)</name>
        <dbReference type="ChEBI" id="CHEBI:18420"/>
    </cofactor>
</comment>
<proteinExistence type="predicted"/>
<dbReference type="InterPro" id="IPR045031">
    <property type="entry name" value="DHP_synth-like"/>
</dbReference>
<keyword evidence="5 10" id="KW-0808">Transferase</keyword>
<evidence type="ECO:0000256" key="4">
    <source>
        <dbReference type="ARBA" id="ARBA00012458"/>
    </source>
</evidence>
<dbReference type="InterPro" id="IPR006390">
    <property type="entry name" value="DHP_synth_dom"/>
</dbReference>
<evidence type="ECO:0000313" key="11">
    <source>
        <dbReference type="Proteomes" id="UP001057522"/>
    </source>
</evidence>
<evidence type="ECO:0000256" key="3">
    <source>
        <dbReference type="ARBA" id="ARBA00004763"/>
    </source>
</evidence>
<gene>
    <name evidence="10" type="primary">folP</name>
    <name evidence="10" type="ORF">NCR95_00930</name>
</gene>
<name>A0ABT0TS65_9HELI</name>
<comment type="caution">
    <text evidence="10">The sequence shown here is derived from an EMBL/GenBank/DDBJ whole genome shotgun (WGS) entry which is preliminary data.</text>
</comment>
<keyword evidence="11" id="KW-1185">Reference proteome</keyword>
<dbReference type="SUPFAM" id="SSF51717">
    <property type="entry name" value="Dihydropteroate synthetase-like"/>
    <property type="match status" value="1"/>
</dbReference>
<dbReference type="GO" id="GO:0004156">
    <property type="term" value="F:dihydropteroate synthase activity"/>
    <property type="evidence" value="ECO:0007669"/>
    <property type="project" value="UniProtKB-EC"/>
</dbReference>
<dbReference type="Proteomes" id="UP001057522">
    <property type="component" value="Unassembled WGS sequence"/>
</dbReference>
<keyword evidence="6" id="KW-0479">Metal-binding</keyword>
<dbReference type="InterPro" id="IPR011005">
    <property type="entry name" value="Dihydropteroate_synth-like_sf"/>
</dbReference>
<dbReference type="RefSeq" id="WP_250603258.1">
    <property type="nucleotide sequence ID" value="NZ_JAMOKX010000001.1"/>
</dbReference>
<feature type="domain" description="Pterin-binding" evidence="9">
    <location>
        <begin position="118"/>
        <end position="370"/>
    </location>
</feature>
<dbReference type="PROSITE" id="PS00793">
    <property type="entry name" value="DHPS_2"/>
    <property type="match status" value="1"/>
</dbReference>
<dbReference type="PIRSF" id="PIRSF000501">
    <property type="entry name" value="DHPS_Campy_prd"/>
    <property type="match status" value="1"/>
</dbReference>
<evidence type="ECO:0000256" key="7">
    <source>
        <dbReference type="ARBA" id="ARBA00022842"/>
    </source>
</evidence>
<dbReference type="Pfam" id="PF00809">
    <property type="entry name" value="Pterin_bind"/>
    <property type="match status" value="1"/>
</dbReference>
<comment type="pathway">
    <text evidence="3">Cofactor biosynthesis; tetrahydrofolate biosynthesis; 7,8-dihydrofolate from 2-amino-4-hydroxy-6-hydroxymethyl-7,8-dihydropteridine diphosphate and 4-aminobenzoate: step 1/2.</text>
</comment>
<evidence type="ECO:0000256" key="5">
    <source>
        <dbReference type="ARBA" id="ARBA00022679"/>
    </source>
</evidence>
<dbReference type="InterPro" id="IPR000489">
    <property type="entry name" value="Pterin-binding_dom"/>
</dbReference>
<dbReference type="EC" id="2.5.1.15" evidence="4"/>
<dbReference type="PROSITE" id="PS50972">
    <property type="entry name" value="PTERIN_BINDING"/>
    <property type="match status" value="1"/>
</dbReference>
<keyword evidence="8" id="KW-0289">Folate biosynthesis</keyword>
<evidence type="ECO:0000313" key="10">
    <source>
        <dbReference type="EMBL" id="MCL9818749.1"/>
    </source>
</evidence>
<keyword evidence="7" id="KW-0460">Magnesium</keyword>
<evidence type="ECO:0000256" key="6">
    <source>
        <dbReference type="ARBA" id="ARBA00022723"/>
    </source>
</evidence>
<accession>A0ABT0TS65</accession>
<dbReference type="EMBL" id="JAMOKX010000001">
    <property type="protein sequence ID" value="MCL9818749.1"/>
    <property type="molecule type" value="Genomic_DNA"/>
</dbReference>
<sequence>METFIKALNNPLKELKELGCEEIGFGIMKNKIQTDCFYVYNLKTPAAQILKQEALACGGDFALPKDAILYQQDTYNGILMLNKAQSKVLLKKLKIQPFGLKKVAESLEKHWQRKNFKPKIMGIINATPDSFYKDSQKSTQEAYERIFEMIEEGVDIIDIGGASTRPGSEWVSREEEMARIKPIADFIACEKIYERIAFSIDTYTPEVADYCLKNGFAMVNDITGFQNPKMIEVVGDYDCECVVMHMQGNPKEMQKNPHYKNLFCEIDNFFKQQIEALLKHNVKKIILDIGIGFGKTLEHNCELIRNLEHFAHFGYPLLVGASRKSMIDKITPCDVVERLAGSLAIHLESLKNGASIIRCHDTKEHIQALKVWSALQ</sequence>
<dbReference type="PANTHER" id="PTHR20941">
    <property type="entry name" value="FOLATE SYNTHESIS PROTEINS"/>
    <property type="match status" value="1"/>
</dbReference>
<evidence type="ECO:0000259" key="9">
    <source>
        <dbReference type="PROSITE" id="PS50972"/>
    </source>
</evidence>
<dbReference type="Gene3D" id="3.20.20.20">
    <property type="entry name" value="Dihydropteroate synthase-like"/>
    <property type="match status" value="1"/>
</dbReference>
<dbReference type="InterPro" id="IPR016227">
    <property type="entry name" value="Dihydropteroate_synthase_prd"/>
</dbReference>
<evidence type="ECO:0000256" key="8">
    <source>
        <dbReference type="ARBA" id="ARBA00022909"/>
    </source>
</evidence>
<dbReference type="PANTHER" id="PTHR20941:SF1">
    <property type="entry name" value="FOLIC ACID SYNTHESIS PROTEIN FOL1"/>
    <property type="match status" value="1"/>
</dbReference>
<dbReference type="NCBIfam" id="TIGR01496">
    <property type="entry name" value="DHPS"/>
    <property type="match status" value="1"/>
</dbReference>
<protein>
    <recommendedName>
        <fullName evidence="4">dihydropteroate synthase</fullName>
        <ecNumber evidence="4">2.5.1.15</ecNumber>
    </recommendedName>
</protein>
<dbReference type="CDD" id="cd00739">
    <property type="entry name" value="DHPS"/>
    <property type="match status" value="1"/>
</dbReference>